<sequence length="46" mass="5333">AMEIRALSLTRRAKETPVLSLTRRTMEILQAHTSRRVGRKTVTRQL</sequence>
<feature type="non-terminal residue" evidence="1">
    <location>
        <position position="1"/>
    </location>
</feature>
<dbReference type="AlphaFoldDB" id="Q8RXX3"/>
<dbReference type="EMBL" id="AY080628">
    <property type="protein sequence ID" value="AAL85974.1"/>
    <property type="molecule type" value="mRNA"/>
</dbReference>
<proteinExistence type="evidence at transcript level"/>
<evidence type="ECO:0000313" key="1">
    <source>
        <dbReference type="EMBL" id="AAL85974.1"/>
    </source>
</evidence>
<gene>
    <name evidence="1" type="ordered locus">At2g43900</name>
</gene>
<protein>
    <submittedName>
        <fullName evidence="1">Putative inositol polyphosphate 5'-phosphatase</fullName>
    </submittedName>
</protein>
<name>Q8RXX3_ARATH</name>
<organism evidence="1">
    <name type="scientific">Arabidopsis thaliana</name>
    <name type="common">Mouse-ear cress</name>
    <dbReference type="NCBI Taxonomy" id="3702"/>
    <lineage>
        <taxon>Eukaryota</taxon>
        <taxon>Viridiplantae</taxon>
        <taxon>Streptophyta</taxon>
        <taxon>Embryophyta</taxon>
        <taxon>Tracheophyta</taxon>
        <taxon>Spermatophyta</taxon>
        <taxon>Magnoliopsida</taxon>
        <taxon>eudicotyledons</taxon>
        <taxon>Gunneridae</taxon>
        <taxon>Pentapetalae</taxon>
        <taxon>rosids</taxon>
        <taxon>malvids</taxon>
        <taxon>Brassicales</taxon>
        <taxon>Brassicaceae</taxon>
        <taxon>Camelineae</taxon>
        <taxon>Arabidopsis</taxon>
    </lineage>
</organism>
<reference evidence="1" key="1">
    <citation type="submission" date="2002-02" db="EMBL/GenBank/DDBJ databases">
        <title>Arabidopsis Full Length cDNA Clones.</title>
        <authorList>
            <person name="Yamada K."/>
            <person name="Liu S.X."/>
            <person name="Sakano H."/>
            <person name="Pham P.K."/>
            <person name="Banh J."/>
            <person name="Chung M.K."/>
            <person name="Goldsmith A.D."/>
            <person name="Lee J.M."/>
            <person name="Quach H.L."/>
            <person name="Toriumi M."/>
            <person name="Yu G."/>
            <person name="Bowser L."/>
            <person name="Carninci P."/>
            <person name="Chen H."/>
            <person name="Cheuk R."/>
            <person name="Hayashizaki Y."/>
            <person name="Ishida J."/>
            <person name="Jones T."/>
            <person name="Kamiya A."/>
            <person name="Karlin-Neumann G."/>
            <person name="Kawai J."/>
            <person name="Kim C."/>
            <person name="Lam B."/>
            <person name="Lin J."/>
            <person name="Miranda M."/>
            <person name="Narusaka M."/>
            <person name="Nguyen M."/>
            <person name="Palm C.J."/>
            <person name="Sakurai T."/>
            <person name="Satou M."/>
            <person name="Seki M."/>
            <person name="Shinn P."/>
            <person name="Southwick A."/>
            <person name="Shinozaki K."/>
            <person name="Davis R.W."/>
            <person name="Ecker J.R."/>
            <person name="Theologis A."/>
        </authorList>
    </citation>
    <scope>NUCLEOTIDE SEQUENCE</scope>
</reference>
<accession>Q8RXX3</accession>